<dbReference type="InterPro" id="IPR027417">
    <property type="entry name" value="P-loop_NTPase"/>
</dbReference>
<keyword evidence="3" id="KW-1185">Reference proteome</keyword>
<comment type="caution">
    <text evidence="2">The sequence shown here is derived from an EMBL/GenBank/DDBJ whole genome shotgun (WGS) entry which is preliminary data.</text>
</comment>
<evidence type="ECO:0000256" key="1">
    <source>
        <dbReference type="SAM" id="MobiDB-lite"/>
    </source>
</evidence>
<evidence type="ECO:0000313" key="3">
    <source>
        <dbReference type="Proteomes" id="UP001370590"/>
    </source>
</evidence>
<dbReference type="Pfam" id="PF13479">
    <property type="entry name" value="AAA_24"/>
    <property type="match status" value="1"/>
</dbReference>
<dbReference type="NCBIfam" id="TIGR01618">
    <property type="entry name" value="phage_P_loop"/>
    <property type="match status" value="1"/>
</dbReference>
<feature type="region of interest" description="Disordered" evidence="1">
    <location>
        <begin position="218"/>
        <end position="242"/>
    </location>
</feature>
<name>A0ABU8SP35_9LACO</name>
<sequence>MQLIKASNIVRQDSWKMLVYAKAGVGKTSLIRDLPGKTLVLDLDNSSRVLSGLDNVTVASIDRSQPIEDVASFMKQFKSWIEKGNFDNLVIDNVSSFEKDWFTEQARKSSSQLSNQIQDYSAWTNYFNRWIASALSVHINVLITAWESTRKFVTSLGQEVNRYVPEVRDAVMDSLIGHVDVCGRMMISQKPGSEGKRFILLEGNDNIYAKNRLDDRKAAQPQDLFPQLKQADEGDNQNENEL</sequence>
<organism evidence="2 3">
    <name type="scientific">Nicoliella lavandulae</name>
    <dbReference type="NCBI Taxonomy" id="3082954"/>
    <lineage>
        <taxon>Bacteria</taxon>
        <taxon>Bacillati</taxon>
        <taxon>Bacillota</taxon>
        <taxon>Bacilli</taxon>
        <taxon>Lactobacillales</taxon>
        <taxon>Lactobacillaceae</taxon>
        <taxon>Nicoliella</taxon>
    </lineage>
</organism>
<dbReference type="SUPFAM" id="SSF52540">
    <property type="entry name" value="P-loop containing nucleoside triphosphate hydrolases"/>
    <property type="match status" value="1"/>
</dbReference>
<proteinExistence type="predicted"/>
<dbReference type="RefSeq" id="WP_339960855.1">
    <property type="nucleotide sequence ID" value="NZ_JAWMWH010000003.1"/>
</dbReference>
<dbReference type="InterPro" id="IPR006505">
    <property type="entry name" value="Phage_nucleotide-bp"/>
</dbReference>
<protein>
    <submittedName>
        <fullName evidence="2">AAA family ATPase</fullName>
    </submittedName>
</protein>
<dbReference type="EMBL" id="JAWMWH010000003">
    <property type="protein sequence ID" value="MEJ6401007.1"/>
    <property type="molecule type" value="Genomic_DNA"/>
</dbReference>
<dbReference type="Proteomes" id="UP001370590">
    <property type="component" value="Unassembled WGS sequence"/>
</dbReference>
<accession>A0ABU8SP35</accession>
<feature type="compositionally biased region" description="Acidic residues" evidence="1">
    <location>
        <begin position="233"/>
        <end position="242"/>
    </location>
</feature>
<evidence type="ECO:0000313" key="2">
    <source>
        <dbReference type="EMBL" id="MEJ6401007.1"/>
    </source>
</evidence>
<gene>
    <name evidence="2" type="ORF">R4146_07610</name>
</gene>
<reference evidence="2 3" key="1">
    <citation type="submission" date="2023-10" db="EMBL/GenBank/DDBJ databases">
        <title>Nicoliella lavandulae sp. nov. isolated from Lavandula angustifolia flowers.</title>
        <authorList>
            <person name="Alcantara C."/>
            <person name="Zuniga M."/>
            <person name="Landete J.M."/>
            <person name="Monedero V."/>
        </authorList>
    </citation>
    <scope>NUCLEOTIDE SEQUENCE [LARGE SCALE GENOMIC DNA]</scope>
    <source>
        <strain evidence="2 3">Es01</strain>
    </source>
</reference>